<name>A0ABN9ZVN9_PIPNA</name>
<evidence type="ECO:0000256" key="1">
    <source>
        <dbReference type="SAM" id="MobiDB-lite"/>
    </source>
</evidence>
<reference evidence="2" key="1">
    <citation type="submission" date="2023-12" db="EMBL/GenBank/DDBJ databases">
        <authorList>
            <person name="Brown T."/>
        </authorList>
    </citation>
    <scope>NUCLEOTIDE SEQUENCE</scope>
</reference>
<dbReference type="Pfam" id="PF17653">
    <property type="entry name" value="DUF5522"/>
    <property type="match status" value="1"/>
</dbReference>
<evidence type="ECO:0000313" key="3">
    <source>
        <dbReference type="Proteomes" id="UP001314169"/>
    </source>
</evidence>
<accession>A0ABN9ZVN9</accession>
<dbReference type="InterPro" id="IPR040807">
    <property type="entry name" value="DUF5522"/>
</dbReference>
<sequence length="148" mass="15670">MAARRVPALVTATFGGRPPAARAARPLWVSAGLRQPLGAPLRSASEGGERGGVGPGPRPQDGPAAAERRPERAALTAAERRIADLHAAACAAQQLTYVDPATGYLVLTRLAHEQRGRCCGSACRHCPYGQANVQDPAKRKRFNSCFYV</sequence>
<dbReference type="Proteomes" id="UP001314169">
    <property type="component" value="Chromosome 20"/>
</dbReference>
<feature type="region of interest" description="Disordered" evidence="1">
    <location>
        <begin position="1"/>
        <end position="21"/>
    </location>
</feature>
<feature type="region of interest" description="Disordered" evidence="1">
    <location>
        <begin position="38"/>
        <end position="74"/>
    </location>
</feature>
<protein>
    <submittedName>
        <fullName evidence="2">Uncharacterized protein</fullName>
    </submittedName>
</protein>
<dbReference type="EMBL" id="OY882877">
    <property type="protein sequence ID" value="CAK6442306.1"/>
    <property type="molecule type" value="Genomic_DNA"/>
</dbReference>
<dbReference type="PANTHER" id="PTHR21037">
    <property type="entry name" value="39S RIBOSOMAL PROTEIN L14, MITOCHONDRIAL"/>
    <property type="match status" value="1"/>
</dbReference>
<dbReference type="PANTHER" id="PTHR21037:SF2">
    <property type="entry name" value="SIMILAR TO NOVEL PROTEIN"/>
    <property type="match status" value="1"/>
</dbReference>
<gene>
    <name evidence="2" type="ORF">MPIPNATIZW_LOCUS10612</name>
</gene>
<organism evidence="2 3">
    <name type="scientific">Pipistrellus nathusii</name>
    <name type="common">Nathusius' pipistrelle</name>
    <dbReference type="NCBI Taxonomy" id="59473"/>
    <lineage>
        <taxon>Eukaryota</taxon>
        <taxon>Metazoa</taxon>
        <taxon>Chordata</taxon>
        <taxon>Craniata</taxon>
        <taxon>Vertebrata</taxon>
        <taxon>Euteleostomi</taxon>
        <taxon>Mammalia</taxon>
        <taxon>Eutheria</taxon>
        <taxon>Laurasiatheria</taxon>
        <taxon>Chiroptera</taxon>
        <taxon>Yangochiroptera</taxon>
        <taxon>Vespertilionidae</taxon>
        <taxon>Pipistrellus</taxon>
    </lineage>
</organism>
<proteinExistence type="predicted"/>
<keyword evidence="3" id="KW-1185">Reference proteome</keyword>
<evidence type="ECO:0000313" key="2">
    <source>
        <dbReference type="EMBL" id="CAK6442306.1"/>
    </source>
</evidence>